<dbReference type="GO" id="GO:0004843">
    <property type="term" value="F:cysteine-type deubiquitinase activity"/>
    <property type="evidence" value="ECO:0007669"/>
    <property type="project" value="InterPro"/>
</dbReference>
<dbReference type="EMBL" id="CAJZBQ010000008">
    <property type="protein sequence ID" value="CAG9312695.1"/>
    <property type="molecule type" value="Genomic_DNA"/>
</dbReference>
<comment type="caution">
    <text evidence="2">The sequence shown here is derived from an EMBL/GenBank/DDBJ whole genome shotgun (WGS) entry which is preliminary data.</text>
</comment>
<name>A0AAU9IFS8_9CILI</name>
<dbReference type="Pfam" id="PF00443">
    <property type="entry name" value="UCH"/>
    <property type="match status" value="1"/>
</dbReference>
<evidence type="ECO:0000313" key="2">
    <source>
        <dbReference type="EMBL" id="CAG9312695.1"/>
    </source>
</evidence>
<evidence type="ECO:0000259" key="1">
    <source>
        <dbReference type="PROSITE" id="PS50235"/>
    </source>
</evidence>
<organism evidence="2 3">
    <name type="scientific">Blepharisma stoltei</name>
    <dbReference type="NCBI Taxonomy" id="1481888"/>
    <lineage>
        <taxon>Eukaryota</taxon>
        <taxon>Sar</taxon>
        <taxon>Alveolata</taxon>
        <taxon>Ciliophora</taxon>
        <taxon>Postciliodesmatophora</taxon>
        <taxon>Heterotrichea</taxon>
        <taxon>Heterotrichida</taxon>
        <taxon>Blepharismidae</taxon>
        <taxon>Blepharisma</taxon>
    </lineage>
</organism>
<feature type="domain" description="USP" evidence="1">
    <location>
        <begin position="1"/>
        <end position="112"/>
    </location>
</feature>
<dbReference type="InterPro" id="IPR028889">
    <property type="entry name" value="USP"/>
</dbReference>
<accession>A0AAU9IFS8</accession>
<keyword evidence="3" id="KW-1185">Reference proteome</keyword>
<dbReference type="Gene3D" id="3.90.70.10">
    <property type="entry name" value="Cysteine proteinases"/>
    <property type="match status" value="1"/>
</dbReference>
<protein>
    <recommendedName>
        <fullName evidence="1">USP domain-containing protein</fullName>
    </recommendedName>
</protein>
<dbReference type="PROSITE" id="PS50235">
    <property type="entry name" value="USP_3"/>
    <property type="match status" value="1"/>
</dbReference>
<dbReference type="SUPFAM" id="SSF54001">
    <property type="entry name" value="Cysteine proteinases"/>
    <property type="match status" value="1"/>
</dbReference>
<dbReference type="InterPro" id="IPR038765">
    <property type="entry name" value="Papain-like_cys_pep_sf"/>
</dbReference>
<dbReference type="Proteomes" id="UP001162131">
    <property type="component" value="Unassembled WGS sequence"/>
</dbReference>
<dbReference type="AlphaFoldDB" id="A0AAU9IFS8"/>
<gene>
    <name evidence="2" type="ORF">BSTOLATCC_MIC7219</name>
</gene>
<dbReference type="InterPro" id="IPR001394">
    <property type="entry name" value="Peptidase_C19_UCH"/>
</dbReference>
<evidence type="ECO:0000313" key="3">
    <source>
        <dbReference type="Proteomes" id="UP001162131"/>
    </source>
</evidence>
<proteinExistence type="predicted"/>
<sequence length="114" mass="13695">MEKVYAKKNQLFCENCKGKRKIKIKMVEHKWPEVLVLYFPEESRQVKLDENLDVGECKFLLYGVIKYIGSGMFGHYTAMTKDGKIWNIYNDDKVYKTQFEEEDKYLAFYKRINN</sequence>
<reference evidence="2" key="1">
    <citation type="submission" date="2021-09" db="EMBL/GenBank/DDBJ databases">
        <authorList>
            <consortium name="AG Swart"/>
            <person name="Singh M."/>
            <person name="Singh A."/>
            <person name="Seah K."/>
            <person name="Emmerich C."/>
        </authorList>
    </citation>
    <scope>NUCLEOTIDE SEQUENCE</scope>
    <source>
        <strain evidence="2">ATCC30299</strain>
    </source>
</reference>
<dbReference type="GO" id="GO:0016579">
    <property type="term" value="P:protein deubiquitination"/>
    <property type="evidence" value="ECO:0007669"/>
    <property type="project" value="InterPro"/>
</dbReference>